<gene>
    <name evidence="7" type="primary">moaB</name>
    <name evidence="7" type="ORF">FGL86_13625</name>
</gene>
<keyword evidence="8" id="KW-1185">Reference proteome</keyword>
<dbReference type="PANTHER" id="PTHR43232">
    <property type="entry name" value="MOLYBDENUM COFACTOR BIOSYNTHESIS PROTEIN B"/>
    <property type="match status" value="1"/>
</dbReference>
<dbReference type="GO" id="GO:0005829">
    <property type="term" value="C:cytosol"/>
    <property type="evidence" value="ECO:0007669"/>
    <property type="project" value="TreeGrafter"/>
</dbReference>
<evidence type="ECO:0000256" key="3">
    <source>
        <dbReference type="ARBA" id="ARBA00015262"/>
    </source>
</evidence>
<dbReference type="GO" id="GO:0006777">
    <property type="term" value="P:Mo-molybdopterin cofactor biosynthetic process"/>
    <property type="evidence" value="ECO:0007669"/>
    <property type="project" value="UniProtKB-UniRule"/>
</dbReference>
<evidence type="ECO:0000256" key="4">
    <source>
        <dbReference type="ARBA" id="ARBA00023150"/>
    </source>
</evidence>
<dbReference type="InterPro" id="IPR001453">
    <property type="entry name" value="MoaB/Mog_dom"/>
</dbReference>
<dbReference type="InterPro" id="IPR013484">
    <property type="entry name" value="MoaB_proteobac"/>
</dbReference>
<dbReference type="UniPathway" id="UPA00344"/>
<evidence type="ECO:0000256" key="2">
    <source>
        <dbReference type="ARBA" id="ARBA00006112"/>
    </source>
</evidence>
<accession>A0A5B8SUN4</accession>
<sequence>MSAATQGFEPLHIAVLTISDTRTEETDRSGAALVECLQAAGHTLVEKRIVADDVYRIRAQISAWIADSGVQVILTTGGTGFTGRDSTPEAVKVLLDKQIEGFGELFRHLSFQEIGSSTIQSRCLAGLANHTVIFCLPGSTGACRTAWNGILKEQLDGSHKPCNFANLVIPGRGQHGG</sequence>
<dbReference type="Gene3D" id="3.40.980.10">
    <property type="entry name" value="MoaB/Mog-like domain"/>
    <property type="match status" value="1"/>
</dbReference>
<dbReference type="AlphaFoldDB" id="A0A5B8SUN4"/>
<dbReference type="NCBIfam" id="TIGR00177">
    <property type="entry name" value="molyb_syn"/>
    <property type="match status" value="1"/>
</dbReference>
<dbReference type="InterPro" id="IPR008284">
    <property type="entry name" value="MoCF_biosynth_CS"/>
</dbReference>
<evidence type="ECO:0000313" key="7">
    <source>
        <dbReference type="EMBL" id="QEA40014.1"/>
    </source>
</evidence>
<dbReference type="PROSITE" id="PS01078">
    <property type="entry name" value="MOCF_BIOSYNTHESIS_1"/>
    <property type="match status" value="1"/>
</dbReference>
<feature type="domain" description="MoaB/Mog" evidence="6">
    <location>
        <begin position="14"/>
        <end position="158"/>
    </location>
</feature>
<name>A0A5B8SUN4_9GAMM</name>
<dbReference type="NCBIfam" id="TIGR02667">
    <property type="entry name" value="moaB_proteo"/>
    <property type="match status" value="1"/>
</dbReference>
<dbReference type="Pfam" id="PF00994">
    <property type="entry name" value="MoCF_biosynth"/>
    <property type="match status" value="1"/>
</dbReference>
<evidence type="ECO:0000259" key="6">
    <source>
        <dbReference type="SMART" id="SM00852"/>
    </source>
</evidence>
<reference evidence="7 8" key="1">
    <citation type="submission" date="2019-06" db="EMBL/GenBank/DDBJ databases">
        <title>Genome analyses of bacteria isolated from kimchi.</title>
        <authorList>
            <person name="Lee S."/>
            <person name="Ahn S."/>
            <person name="Roh S."/>
        </authorList>
    </citation>
    <scope>NUCLEOTIDE SEQUENCE [LARGE SCALE GENOMIC DNA]</scope>
    <source>
        <strain evidence="7 8">CBA4606</strain>
    </source>
</reference>
<proteinExistence type="inferred from homology"/>
<dbReference type="SUPFAM" id="SSF53218">
    <property type="entry name" value="Molybdenum cofactor biosynthesis proteins"/>
    <property type="match status" value="1"/>
</dbReference>
<dbReference type="PIRSF" id="PIRSF006443">
    <property type="entry name" value="MoaB"/>
    <property type="match status" value="1"/>
</dbReference>
<evidence type="ECO:0000256" key="5">
    <source>
        <dbReference type="PIRNR" id="PIRNR006443"/>
    </source>
</evidence>
<comment type="pathway">
    <text evidence="1 5">Cofactor biosynthesis; molybdopterin biosynthesis.</text>
</comment>
<dbReference type="OrthoDB" id="9784492at2"/>
<dbReference type="EMBL" id="CP042382">
    <property type="protein sequence ID" value="QEA40014.1"/>
    <property type="molecule type" value="Genomic_DNA"/>
</dbReference>
<evidence type="ECO:0000256" key="1">
    <source>
        <dbReference type="ARBA" id="ARBA00005046"/>
    </source>
</evidence>
<organism evidence="7 8">
    <name type="scientific">Pistricoccus aurantiacus</name>
    <dbReference type="NCBI Taxonomy" id="1883414"/>
    <lineage>
        <taxon>Bacteria</taxon>
        <taxon>Pseudomonadati</taxon>
        <taxon>Pseudomonadota</taxon>
        <taxon>Gammaproteobacteria</taxon>
        <taxon>Oceanospirillales</taxon>
        <taxon>Halomonadaceae</taxon>
        <taxon>Pistricoccus</taxon>
    </lineage>
</organism>
<evidence type="ECO:0000313" key="8">
    <source>
        <dbReference type="Proteomes" id="UP000321272"/>
    </source>
</evidence>
<comment type="function">
    <text evidence="5">May be involved in the biosynthesis of molybdopterin.</text>
</comment>
<protein>
    <recommendedName>
        <fullName evidence="3 5">Molybdenum cofactor biosynthesis protein B</fullName>
    </recommendedName>
</protein>
<dbReference type="InterPro" id="IPR036425">
    <property type="entry name" value="MoaB/Mog-like_dom_sf"/>
</dbReference>
<dbReference type="RefSeq" id="WP_147185080.1">
    <property type="nucleotide sequence ID" value="NZ_CP042382.1"/>
</dbReference>
<dbReference type="PANTHER" id="PTHR43232:SF2">
    <property type="entry name" value="MOLYBDENUM COFACTOR BIOSYNTHESIS PROTEIN B"/>
    <property type="match status" value="1"/>
</dbReference>
<keyword evidence="4 5" id="KW-0501">Molybdenum cofactor biosynthesis</keyword>
<dbReference type="KEGG" id="paur:FGL86_13625"/>
<dbReference type="InterPro" id="IPR012245">
    <property type="entry name" value="MoaB"/>
</dbReference>
<comment type="similarity">
    <text evidence="2 5">Belongs to the MoaB/Mog family.</text>
</comment>
<dbReference type="SMART" id="SM00852">
    <property type="entry name" value="MoCF_biosynth"/>
    <property type="match status" value="1"/>
</dbReference>
<dbReference type="CDD" id="cd00886">
    <property type="entry name" value="MogA_MoaB"/>
    <property type="match status" value="1"/>
</dbReference>
<dbReference type="Proteomes" id="UP000321272">
    <property type="component" value="Chromosome"/>
</dbReference>